<reference evidence="11 12" key="1">
    <citation type="submission" date="2022-01" db="EMBL/GenBank/DDBJ databases">
        <title>A high-quality chromosome-level genome assembly of rohu carp, Labeo rohita.</title>
        <authorList>
            <person name="Arick M.A. II"/>
            <person name="Hsu C.-Y."/>
            <person name="Magbanua Z."/>
            <person name="Pechanova O."/>
            <person name="Grover C."/>
            <person name="Miller E."/>
            <person name="Thrash A."/>
            <person name="Ezzel L."/>
            <person name="Alam S."/>
            <person name="Benzie J."/>
            <person name="Hamilton M."/>
            <person name="Karsi A."/>
            <person name="Lawrence M.L."/>
            <person name="Peterson D.G."/>
        </authorList>
    </citation>
    <scope>NUCLEOTIDE SEQUENCE [LARGE SCALE GENOMIC DNA]</scope>
    <source>
        <strain evidence="12">BAU-BD-2019</strain>
        <tissue evidence="11">Blood</tissue>
    </source>
</reference>
<dbReference type="Pfam" id="PF17917">
    <property type="entry name" value="RT_RNaseH"/>
    <property type="match status" value="1"/>
</dbReference>
<dbReference type="InterPro" id="IPR050951">
    <property type="entry name" value="Retrovirus_Pol_polyprotein"/>
</dbReference>
<keyword evidence="7" id="KW-0378">Hydrolase</keyword>
<sequence length="431" mass="48557">MRQANKAIIRGRYPIPTVDELLQNMNGSSVFSKLDLKWGYHQLELTPQSRGITTFAVHNGTYRYKRLVFGVSSASEQYQHEVGSALAGIEGVENISDDIIIHAPTKEIHDQRLHAVLQRLANCEKGIGPTAERVQAVVNAREPESASEVRSFLGLVGYSSRFIPQFASVTEPLRRLTKKDTPFKFGPEQRLAFQTLKQKLAEAGTLAYFDKKALTKVIADASPVGIGAVLIQEQSGENVPICYVSRSLTECEQRYSQTEREALSLVWACERLHPYIYGQKFDLITDHKPLEVIYGLWSKPCARIERWVLRLQPYDFRIVYIPGEQNIADLLSRLICKRKGQQTYIKYIKFVAVNATPSALTTKTVEEASATDNELRRVRQAIQTGDFSECKSYTPIANELSAIGQLVLNTTNRTSEVRSGGLLWIRMQRGM</sequence>
<feature type="domain" description="Reverse transcriptase RNase H-like" evidence="10">
    <location>
        <begin position="215"/>
        <end position="314"/>
    </location>
</feature>
<evidence type="ECO:0000256" key="5">
    <source>
        <dbReference type="ARBA" id="ARBA00022722"/>
    </source>
</evidence>
<dbReference type="InterPro" id="IPR043128">
    <property type="entry name" value="Rev_trsase/Diguanyl_cyclase"/>
</dbReference>
<evidence type="ECO:0000256" key="7">
    <source>
        <dbReference type="ARBA" id="ARBA00022801"/>
    </source>
</evidence>
<evidence type="ECO:0000256" key="4">
    <source>
        <dbReference type="ARBA" id="ARBA00022695"/>
    </source>
</evidence>
<evidence type="ECO:0000256" key="6">
    <source>
        <dbReference type="ARBA" id="ARBA00022759"/>
    </source>
</evidence>
<dbReference type="Gene3D" id="3.10.10.10">
    <property type="entry name" value="HIV Type 1 Reverse Transcriptase, subunit A, domain 1"/>
    <property type="match status" value="1"/>
</dbReference>
<dbReference type="PANTHER" id="PTHR37984:SF11">
    <property type="entry name" value="INTEGRASE CATALYTIC DOMAIN-CONTAINING PROTEIN"/>
    <property type="match status" value="1"/>
</dbReference>
<keyword evidence="5" id="KW-0540">Nuclease</keyword>
<dbReference type="PANTHER" id="PTHR37984">
    <property type="entry name" value="PROTEIN CBG26694"/>
    <property type="match status" value="1"/>
</dbReference>
<keyword evidence="6" id="KW-0255">Endonuclease</keyword>
<dbReference type="CDD" id="cd09274">
    <property type="entry name" value="RNase_HI_RT_Ty3"/>
    <property type="match status" value="1"/>
</dbReference>
<organism evidence="11 12">
    <name type="scientific">Labeo rohita</name>
    <name type="common">Indian major carp</name>
    <name type="synonym">Cyprinus rohita</name>
    <dbReference type="NCBI Taxonomy" id="84645"/>
    <lineage>
        <taxon>Eukaryota</taxon>
        <taxon>Metazoa</taxon>
        <taxon>Chordata</taxon>
        <taxon>Craniata</taxon>
        <taxon>Vertebrata</taxon>
        <taxon>Euteleostomi</taxon>
        <taxon>Actinopterygii</taxon>
        <taxon>Neopterygii</taxon>
        <taxon>Teleostei</taxon>
        <taxon>Ostariophysi</taxon>
        <taxon>Cypriniformes</taxon>
        <taxon>Cyprinidae</taxon>
        <taxon>Labeoninae</taxon>
        <taxon>Labeonini</taxon>
        <taxon>Labeo</taxon>
    </lineage>
</organism>
<evidence type="ECO:0000256" key="1">
    <source>
        <dbReference type="ARBA" id="ARBA00010879"/>
    </source>
</evidence>
<keyword evidence="3" id="KW-0808">Transferase</keyword>
<name>A0ABQ8L5R8_LABRO</name>
<keyword evidence="8" id="KW-0695">RNA-directed DNA polymerase</keyword>
<comment type="similarity">
    <text evidence="1">Belongs to the beta type-B retroviral polymerase family. HERV class-II K(HML-2) pol subfamily.</text>
</comment>
<accession>A0ABQ8L5R8</accession>
<keyword evidence="4" id="KW-0548">Nucleotidyltransferase</keyword>
<proteinExistence type="inferred from homology"/>
<evidence type="ECO:0000256" key="3">
    <source>
        <dbReference type="ARBA" id="ARBA00022679"/>
    </source>
</evidence>
<dbReference type="InterPro" id="IPR041373">
    <property type="entry name" value="RT_RNaseH"/>
</dbReference>
<gene>
    <name evidence="11" type="ORF">H4Q32_028038</name>
</gene>
<evidence type="ECO:0000259" key="9">
    <source>
        <dbReference type="Pfam" id="PF00078"/>
    </source>
</evidence>
<evidence type="ECO:0000313" key="11">
    <source>
        <dbReference type="EMBL" id="KAI2646104.1"/>
    </source>
</evidence>
<dbReference type="Pfam" id="PF00078">
    <property type="entry name" value="RVT_1"/>
    <property type="match status" value="1"/>
</dbReference>
<dbReference type="SUPFAM" id="SSF56672">
    <property type="entry name" value="DNA/RNA polymerases"/>
    <property type="match status" value="1"/>
</dbReference>
<dbReference type="EMBL" id="JACTAM010001918">
    <property type="protein sequence ID" value="KAI2646104.1"/>
    <property type="molecule type" value="Genomic_DNA"/>
</dbReference>
<dbReference type="InterPro" id="IPR000477">
    <property type="entry name" value="RT_dom"/>
</dbReference>
<dbReference type="Gene3D" id="3.30.70.270">
    <property type="match status" value="2"/>
</dbReference>
<evidence type="ECO:0000259" key="10">
    <source>
        <dbReference type="Pfam" id="PF17917"/>
    </source>
</evidence>
<evidence type="ECO:0000256" key="8">
    <source>
        <dbReference type="ARBA" id="ARBA00022918"/>
    </source>
</evidence>
<dbReference type="EC" id="3.1.26.4" evidence="2"/>
<dbReference type="Proteomes" id="UP000830375">
    <property type="component" value="Unassembled WGS sequence"/>
</dbReference>
<dbReference type="InterPro" id="IPR043502">
    <property type="entry name" value="DNA/RNA_pol_sf"/>
</dbReference>
<evidence type="ECO:0000313" key="12">
    <source>
        <dbReference type="Proteomes" id="UP000830375"/>
    </source>
</evidence>
<comment type="caution">
    <text evidence="11">The sequence shown here is derived from an EMBL/GenBank/DDBJ whole genome shotgun (WGS) entry which is preliminary data.</text>
</comment>
<dbReference type="CDD" id="cd01647">
    <property type="entry name" value="RT_LTR"/>
    <property type="match status" value="1"/>
</dbReference>
<evidence type="ECO:0000256" key="2">
    <source>
        <dbReference type="ARBA" id="ARBA00012180"/>
    </source>
</evidence>
<protein>
    <recommendedName>
        <fullName evidence="2">ribonuclease H</fullName>
        <ecNumber evidence="2">3.1.26.4</ecNumber>
    </recommendedName>
</protein>
<keyword evidence="12" id="KW-1185">Reference proteome</keyword>
<feature type="domain" description="Reverse transcriptase" evidence="9">
    <location>
        <begin position="2"/>
        <end position="123"/>
    </location>
</feature>